<organism evidence="4 5">
    <name type="scientific">Septoria linicola</name>
    <dbReference type="NCBI Taxonomy" id="215465"/>
    <lineage>
        <taxon>Eukaryota</taxon>
        <taxon>Fungi</taxon>
        <taxon>Dikarya</taxon>
        <taxon>Ascomycota</taxon>
        <taxon>Pezizomycotina</taxon>
        <taxon>Dothideomycetes</taxon>
        <taxon>Dothideomycetidae</taxon>
        <taxon>Mycosphaerellales</taxon>
        <taxon>Mycosphaerellaceae</taxon>
        <taxon>Septoria</taxon>
    </lineage>
</organism>
<dbReference type="PANTHER" id="PTHR43201">
    <property type="entry name" value="ACYL-COA SYNTHETASE"/>
    <property type="match status" value="1"/>
</dbReference>
<dbReference type="PROSITE" id="PS00455">
    <property type="entry name" value="AMP_BINDING"/>
    <property type="match status" value="1"/>
</dbReference>
<keyword evidence="2" id="KW-0436">Ligase</keyword>
<keyword evidence="5" id="KW-1185">Reference proteome</keyword>
<dbReference type="InterPro" id="IPR020845">
    <property type="entry name" value="AMP-binding_CS"/>
</dbReference>
<dbReference type="Gene3D" id="3.40.50.12780">
    <property type="entry name" value="N-terminal domain of ligase-like"/>
    <property type="match status" value="1"/>
</dbReference>
<sequence>MQDPGLSEDFGGDAEPCPDSLWEWLSGAGSQSREQAALIVPDPKTSKWTVAWDYGSLVDRVEQLAGTWTEAGVISGDRLFVFVDNSSAADWTLLFWLAARLGLTFMPLDPAIFHRPDELKSMISLLKPAAIVVQDDTCVNNWDAIELDYTPKLQRVCSKSSQSGLDWQALDHVKGPAPAAPFPETGPDHVAIIMNTSGSTSLPKCCPVTVRTLVTEIRQYHSMHNSRFTSATKHLVSTSVCRPISYLACVNTWIAGGAAVFTGGAFDADITFRALDKAKCTHAWFVPAMVNILHAEMGEHNLDTLRTVFMSGDTAEAKTIEKAKDLLPASCQFISHWGMSEGAPLFGYNEDEQTSFEKDSGIGGIGRALRGTRVRVCEGDSNSPVKRGNQGALHVKSDAMIGGYLDNRSEEDFYDDALGRWFKTGDTAVMDASGVLYIVGRTKDIIVYKGRNIVPTVVQSYLKGQFPAEWVLVGLKDEVYGEIPALVVDTLPFSKQEVLDYVKQSDIEDSGLKGGIHELKELGFEGWPYNSSNKIQKLELIEAVERVRKGRGREQVFCEELCDIALVIRD</sequence>
<evidence type="ECO:0000313" key="5">
    <source>
        <dbReference type="Proteomes" id="UP001056384"/>
    </source>
</evidence>
<dbReference type="EMBL" id="CP099424">
    <property type="protein sequence ID" value="USW55023.1"/>
    <property type="molecule type" value="Genomic_DNA"/>
</dbReference>
<evidence type="ECO:0000259" key="3">
    <source>
        <dbReference type="Pfam" id="PF00501"/>
    </source>
</evidence>
<dbReference type="GO" id="GO:0031956">
    <property type="term" value="F:medium-chain fatty acid-CoA ligase activity"/>
    <property type="evidence" value="ECO:0007669"/>
    <property type="project" value="TreeGrafter"/>
</dbReference>
<dbReference type="Proteomes" id="UP001056384">
    <property type="component" value="Chromosome 7"/>
</dbReference>
<dbReference type="GO" id="GO:0006631">
    <property type="term" value="P:fatty acid metabolic process"/>
    <property type="evidence" value="ECO:0007669"/>
    <property type="project" value="TreeGrafter"/>
</dbReference>
<evidence type="ECO:0000256" key="2">
    <source>
        <dbReference type="ARBA" id="ARBA00022598"/>
    </source>
</evidence>
<proteinExistence type="inferred from homology"/>
<feature type="domain" description="AMP-dependent synthetase/ligase" evidence="3">
    <location>
        <begin position="50"/>
        <end position="405"/>
    </location>
</feature>
<comment type="similarity">
    <text evidence="1">Belongs to the ATP-dependent AMP-binding enzyme family.</text>
</comment>
<dbReference type="PANTHER" id="PTHR43201:SF5">
    <property type="entry name" value="MEDIUM-CHAIN ACYL-COA LIGASE ACSF2, MITOCHONDRIAL"/>
    <property type="match status" value="1"/>
</dbReference>
<dbReference type="AlphaFoldDB" id="A0A9Q9EN11"/>
<accession>A0A9Q9EN11</accession>
<evidence type="ECO:0000256" key="1">
    <source>
        <dbReference type="ARBA" id="ARBA00006432"/>
    </source>
</evidence>
<gene>
    <name evidence="4" type="ORF">Slin15195_G083420</name>
</gene>
<dbReference type="InterPro" id="IPR000873">
    <property type="entry name" value="AMP-dep_synth/lig_dom"/>
</dbReference>
<protein>
    <submittedName>
        <fullName evidence="4">AMP-dependent synthetase/ligase, AMP-binding, ANL domain-containing protein</fullName>
    </submittedName>
</protein>
<name>A0A9Q9EN11_9PEZI</name>
<dbReference type="InterPro" id="IPR042099">
    <property type="entry name" value="ANL_N_sf"/>
</dbReference>
<dbReference type="Pfam" id="PF00501">
    <property type="entry name" value="AMP-binding"/>
    <property type="match status" value="1"/>
</dbReference>
<dbReference type="SUPFAM" id="SSF56801">
    <property type="entry name" value="Acetyl-CoA synthetase-like"/>
    <property type="match status" value="1"/>
</dbReference>
<reference evidence="4" key="1">
    <citation type="submission" date="2022-06" db="EMBL/GenBank/DDBJ databases">
        <title>Complete genome sequences of two strains of the flax pathogen Septoria linicola.</title>
        <authorList>
            <person name="Lapalu N."/>
            <person name="Simon A."/>
            <person name="Demenou B."/>
            <person name="Paumier D."/>
            <person name="Guillot M.-P."/>
            <person name="Gout L."/>
            <person name="Valade R."/>
        </authorList>
    </citation>
    <scope>NUCLEOTIDE SEQUENCE</scope>
    <source>
        <strain evidence="4">SE15195</strain>
    </source>
</reference>
<evidence type="ECO:0000313" key="4">
    <source>
        <dbReference type="EMBL" id="USW55023.1"/>
    </source>
</evidence>